<dbReference type="Pfam" id="PF05015">
    <property type="entry name" value="HigB-like_toxin"/>
    <property type="match status" value="1"/>
</dbReference>
<gene>
    <name evidence="1" type="ORF">MB824_09310</name>
</gene>
<dbReference type="RefSeq" id="WP_238748220.1">
    <property type="nucleotide sequence ID" value="NZ_JAKOOW010000033.1"/>
</dbReference>
<sequence>MIQDFACKDTQALFDGKRVKRFANIERSAIRKLQQLHAAADLNFLRVPPGNRLEALSGDRAGQHSIRINDQWRICFVWDNGHALQVEITDYH</sequence>
<accession>A0ABS9NQW1</accession>
<dbReference type="InterPro" id="IPR007711">
    <property type="entry name" value="HigB-1"/>
</dbReference>
<dbReference type="Proteomes" id="UP001298424">
    <property type="component" value="Unassembled WGS sequence"/>
</dbReference>
<dbReference type="PANTHER" id="PTHR40266">
    <property type="entry name" value="TOXIN HIGB-1"/>
    <property type="match status" value="1"/>
</dbReference>
<organism evidence="1 2">
    <name type="scientific">Kingella pumchi</name>
    <dbReference type="NCBI Taxonomy" id="2779506"/>
    <lineage>
        <taxon>Bacteria</taxon>
        <taxon>Pseudomonadati</taxon>
        <taxon>Pseudomonadota</taxon>
        <taxon>Betaproteobacteria</taxon>
        <taxon>Neisseriales</taxon>
        <taxon>Neisseriaceae</taxon>
        <taxon>Kingella</taxon>
    </lineage>
</organism>
<comment type="caution">
    <text evidence="1">The sequence shown here is derived from an EMBL/GenBank/DDBJ whole genome shotgun (WGS) entry which is preliminary data.</text>
</comment>
<name>A0ABS9NQW1_9NEIS</name>
<reference evidence="1 2" key="1">
    <citation type="submission" date="2022-02" db="EMBL/GenBank/DDBJ databases">
        <title>Genome sequence data of Kingella unionensis sp. nov. strain CICC 24913 (CCUG 75125).</title>
        <authorList>
            <person name="Xiao M."/>
        </authorList>
    </citation>
    <scope>NUCLEOTIDE SEQUENCE [LARGE SCALE GENOMIC DNA]</scope>
    <source>
        <strain evidence="1 2">CICC 24913</strain>
    </source>
</reference>
<dbReference type="InterPro" id="IPR035093">
    <property type="entry name" value="RelE/ParE_toxin_dom_sf"/>
</dbReference>
<proteinExistence type="predicted"/>
<dbReference type="PANTHER" id="PTHR40266:SF2">
    <property type="entry name" value="TOXIN HIGB-1"/>
    <property type="match status" value="1"/>
</dbReference>
<evidence type="ECO:0000313" key="2">
    <source>
        <dbReference type="Proteomes" id="UP001298424"/>
    </source>
</evidence>
<dbReference type="EMBL" id="JAKOOW010000033">
    <property type="protein sequence ID" value="MCG6504693.1"/>
    <property type="molecule type" value="Genomic_DNA"/>
</dbReference>
<protein>
    <submittedName>
        <fullName evidence="1">Type II toxin-antitoxin system RelE/ParE family toxin</fullName>
    </submittedName>
</protein>
<evidence type="ECO:0000313" key="1">
    <source>
        <dbReference type="EMBL" id="MCG6504693.1"/>
    </source>
</evidence>
<dbReference type="SUPFAM" id="SSF143011">
    <property type="entry name" value="RelE-like"/>
    <property type="match status" value="1"/>
</dbReference>
<keyword evidence="2" id="KW-1185">Reference proteome</keyword>
<dbReference type="Gene3D" id="3.30.2310.20">
    <property type="entry name" value="RelE-like"/>
    <property type="match status" value="1"/>
</dbReference>